<proteinExistence type="predicted"/>
<comment type="caution">
    <text evidence="1">The sequence shown here is derived from an EMBL/GenBank/DDBJ whole genome shotgun (WGS) entry which is preliminary data.</text>
</comment>
<dbReference type="EMBL" id="NIOJ01000090">
    <property type="protein sequence ID" value="PNT94768.1"/>
    <property type="molecule type" value="Genomic_DNA"/>
</dbReference>
<name>A0A2K2EZG6_9CLOT</name>
<evidence type="ECO:0000313" key="1">
    <source>
        <dbReference type="EMBL" id="PNT94768.1"/>
    </source>
</evidence>
<gene>
    <name evidence="1" type="ORF">CDQ84_18365</name>
</gene>
<organism evidence="1 2">
    <name type="scientific">Clostridium thermosuccinogenes</name>
    <dbReference type="NCBI Taxonomy" id="84032"/>
    <lineage>
        <taxon>Bacteria</taxon>
        <taxon>Bacillati</taxon>
        <taxon>Bacillota</taxon>
        <taxon>Clostridia</taxon>
        <taxon>Eubacteriales</taxon>
        <taxon>Clostridiaceae</taxon>
        <taxon>Clostridium</taxon>
    </lineage>
</organism>
<reference evidence="1 2" key="1">
    <citation type="submission" date="2017-06" db="EMBL/GenBank/DDBJ databases">
        <title>Investigating the central metabolism of Clostridium thermosuccinogenes.</title>
        <authorList>
            <person name="Koendjbiharie J.G."/>
            <person name="van Kranenburg R."/>
        </authorList>
    </citation>
    <scope>NUCLEOTIDE SEQUENCE [LARGE SCALE GENOMIC DNA]</scope>
    <source>
        <strain evidence="1 2">DSM 5806</strain>
    </source>
</reference>
<dbReference type="KEGG" id="cthd:CDO33_02900"/>
<sequence length="64" mass="7817">MEKKVSLKDYKLNQISRRQNVSTIDMIFNPVKRKNFYADTDKDYSETDDEKEIFYEMTRRRTGE</sequence>
<accession>A0A2K2EZG6</accession>
<keyword evidence="2" id="KW-1185">Reference proteome</keyword>
<dbReference type="Proteomes" id="UP000236151">
    <property type="component" value="Unassembled WGS sequence"/>
</dbReference>
<dbReference type="AlphaFoldDB" id="A0A2K2EZG6"/>
<protein>
    <submittedName>
        <fullName evidence="1">Uncharacterized protein</fullName>
    </submittedName>
</protein>
<dbReference type="RefSeq" id="WP_069195179.1">
    <property type="nucleotide sequence ID" value="NZ_CP021850.1"/>
</dbReference>
<evidence type="ECO:0000313" key="2">
    <source>
        <dbReference type="Proteomes" id="UP000236151"/>
    </source>
</evidence>